<feature type="transmembrane region" description="Helical" evidence="1">
    <location>
        <begin position="58"/>
        <end position="79"/>
    </location>
</feature>
<dbReference type="EMBL" id="CP076128">
    <property type="protein sequence ID" value="QWG07968.1"/>
    <property type="molecule type" value="Genomic_DNA"/>
</dbReference>
<keyword evidence="3" id="KW-1185">Reference proteome</keyword>
<keyword evidence="1" id="KW-0812">Transmembrane</keyword>
<dbReference type="Pfam" id="PF06170">
    <property type="entry name" value="DUF983"/>
    <property type="match status" value="1"/>
</dbReference>
<evidence type="ECO:0000313" key="2">
    <source>
        <dbReference type="EMBL" id="QWG07968.1"/>
    </source>
</evidence>
<evidence type="ECO:0000256" key="1">
    <source>
        <dbReference type="SAM" id="Phobius"/>
    </source>
</evidence>
<protein>
    <submittedName>
        <fullName evidence="2">DUF983 domain-containing protein</fullName>
    </submittedName>
</protein>
<dbReference type="InterPro" id="IPR009325">
    <property type="entry name" value="DUF983"/>
</dbReference>
<accession>A0ABX8GX43</accession>
<dbReference type="Proteomes" id="UP000682802">
    <property type="component" value="Chromosome 1"/>
</dbReference>
<keyword evidence="1" id="KW-0472">Membrane</keyword>
<proteinExistence type="predicted"/>
<gene>
    <name evidence="2" type="ORF">KM029_03270</name>
</gene>
<organism evidence="2 3">
    <name type="scientific">Flammeovirga kamogawensis</name>
    <dbReference type="NCBI Taxonomy" id="373891"/>
    <lineage>
        <taxon>Bacteria</taxon>
        <taxon>Pseudomonadati</taxon>
        <taxon>Bacteroidota</taxon>
        <taxon>Cytophagia</taxon>
        <taxon>Cytophagales</taxon>
        <taxon>Flammeovirgaceae</taxon>
        <taxon>Flammeovirga</taxon>
    </lineage>
</organism>
<name>A0ABX8GX43_9BACT</name>
<evidence type="ECO:0000313" key="3">
    <source>
        <dbReference type="Proteomes" id="UP000682802"/>
    </source>
</evidence>
<feature type="transmembrane region" description="Helical" evidence="1">
    <location>
        <begin position="85"/>
        <end position="103"/>
    </location>
</feature>
<keyword evidence="1" id="KW-1133">Transmembrane helix</keyword>
<reference evidence="2 3" key="1">
    <citation type="submission" date="2021-05" db="EMBL/GenBank/DDBJ databases">
        <title>Comparative genomic studies on the polysaccharide-degrading batcterial strains of the Flammeovirga genus.</title>
        <authorList>
            <person name="Zewei F."/>
            <person name="Zheng Z."/>
            <person name="Yu L."/>
            <person name="Ruyue G."/>
            <person name="Yanhong M."/>
            <person name="Yuanyuan C."/>
            <person name="Jingyan G."/>
            <person name="Wenjun H."/>
        </authorList>
    </citation>
    <scope>NUCLEOTIDE SEQUENCE [LARGE SCALE GENOMIC DNA]</scope>
    <source>
        <strain evidence="2 3">YS10</strain>
    </source>
</reference>
<dbReference type="RefSeq" id="WP_144075352.1">
    <property type="nucleotide sequence ID" value="NZ_CP076128.1"/>
</dbReference>
<sequence>MAKSKIQAIVSRKCPSCREGDIFTNSALSTKFSKINKRCKVCNATFEPETGFYFGAMYVSYGINVALMFATLFFTYFIFDPENPLVYIFAATIPMMIFMPFIFRLSRSIYLHLFGGIPYQSKGDK</sequence>